<feature type="region of interest" description="Disordered" evidence="2">
    <location>
        <begin position="1"/>
        <end position="20"/>
    </location>
</feature>
<dbReference type="InterPro" id="IPR005511">
    <property type="entry name" value="SMP-30"/>
</dbReference>
<protein>
    <submittedName>
        <fullName evidence="4">SMP-30/gluconolactonase/LRE family protein</fullName>
        <ecNumber evidence="4">3.1.1.99</ecNumber>
    </submittedName>
</protein>
<gene>
    <name evidence="4" type="ORF">ACFPZ3_09570</name>
</gene>
<feature type="domain" description="SMP-30/Gluconolactonase/LRE-like region" evidence="3">
    <location>
        <begin position="16"/>
        <end position="252"/>
    </location>
</feature>
<keyword evidence="4" id="KW-0378">Hydrolase</keyword>
<dbReference type="PRINTS" id="PR01790">
    <property type="entry name" value="SMP30FAMILY"/>
</dbReference>
<comment type="caution">
    <text evidence="4">The sequence shown here is derived from an EMBL/GenBank/DDBJ whole genome shotgun (WGS) entry which is preliminary data.</text>
</comment>
<dbReference type="EC" id="3.1.1.99" evidence="4"/>
<dbReference type="RefSeq" id="WP_379513628.1">
    <property type="nucleotide sequence ID" value="NZ_JBHSPA010000013.1"/>
</dbReference>
<evidence type="ECO:0000259" key="3">
    <source>
        <dbReference type="Pfam" id="PF08450"/>
    </source>
</evidence>
<evidence type="ECO:0000313" key="4">
    <source>
        <dbReference type="EMBL" id="MFC5824096.1"/>
    </source>
</evidence>
<accession>A0ABW1CHI8</accession>
<evidence type="ECO:0000256" key="2">
    <source>
        <dbReference type="SAM" id="MobiDB-lite"/>
    </source>
</evidence>
<dbReference type="InterPro" id="IPR013658">
    <property type="entry name" value="SGL"/>
</dbReference>
<dbReference type="EMBL" id="JBHSPA010000013">
    <property type="protein sequence ID" value="MFC5824096.1"/>
    <property type="molecule type" value="Genomic_DNA"/>
</dbReference>
<comment type="similarity">
    <text evidence="1">Belongs to the SMP-30/CGR1 family.</text>
</comment>
<evidence type="ECO:0000313" key="5">
    <source>
        <dbReference type="Proteomes" id="UP001596058"/>
    </source>
</evidence>
<dbReference type="PANTHER" id="PTHR10907">
    <property type="entry name" value="REGUCALCIN"/>
    <property type="match status" value="1"/>
</dbReference>
<sequence>MRSRADAVSEEAYEQGEAPRVDPRTGEVLWVDVKAGTVHRARLESGVLRVVAGYEVGSRVGALAPLREAGSGWVLAVRDGFAHLAEDGLVTPLVTGLVSGRDQMNDGVCDPAGRFWAGSQAIPREPRAALFRLAADGSAERVLESVTVSNGIGFTADGATMYYIDTLPHRRLEAFDVVDGELSGRRAVAEVAGGNPDGLTIDDEGCVWVAVWDGAAVHRYAPDGRLLATVELPVPRPTAVCFAGSILLITTAWLGLDPAPAGSGRLYAIDVGVTGPPATTWAGAL</sequence>
<dbReference type="Pfam" id="PF08450">
    <property type="entry name" value="SGL"/>
    <property type="match status" value="1"/>
</dbReference>
<proteinExistence type="inferred from homology"/>
<dbReference type="GO" id="GO:0016787">
    <property type="term" value="F:hydrolase activity"/>
    <property type="evidence" value="ECO:0007669"/>
    <property type="project" value="UniProtKB-KW"/>
</dbReference>
<dbReference type="Gene3D" id="2.120.10.30">
    <property type="entry name" value="TolB, C-terminal domain"/>
    <property type="match status" value="1"/>
</dbReference>
<reference evidence="5" key="1">
    <citation type="journal article" date="2019" name="Int. J. Syst. Evol. Microbiol.">
        <title>The Global Catalogue of Microorganisms (GCM) 10K type strain sequencing project: providing services to taxonomists for standard genome sequencing and annotation.</title>
        <authorList>
            <consortium name="The Broad Institute Genomics Platform"/>
            <consortium name="The Broad Institute Genome Sequencing Center for Infectious Disease"/>
            <person name="Wu L."/>
            <person name="Ma J."/>
        </authorList>
    </citation>
    <scope>NUCLEOTIDE SEQUENCE [LARGE SCALE GENOMIC DNA]</scope>
    <source>
        <strain evidence="5">CCUG 53903</strain>
    </source>
</reference>
<dbReference type="InterPro" id="IPR011042">
    <property type="entry name" value="6-blade_b-propeller_TolB-like"/>
</dbReference>
<name>A0ABW1CHI8_9ACTN</name>
<evidence type="ECO:0000256" key="1">
    <source>
        <dbReference type="ARBA" id="ARBA00008853"/>
    </source>
</evidence>
<dbReference type="Proteomes" id="UP001596058">
    <property type="component" value="Unassembled WGS sequence"/>
</dbReference>
<keyword evidence="5" id="KW-1185">Reference proteome</keyword>
<dbReference type="PANTHER" id="PTHR10907:SF47">
    <property type="entry name" value="REGUCALCIN"/>
    <property type="match status" value="1"/>
</dbReference>
<organism evidence="4 5">
    <name type="scientific">Nonomuraea insulae</name>
    <dbReference type="NCBI Taxonomy" id="1616787"/>
    <lineage>
        <taxon>Bacteria</taxon>
        <taxon>Bacillati</taxon>
        <taxon>Actinomycetota</taxon>
        <taxon>Actinomycetes</taxon>
        <taxon>Streptosporangiales</taxon>
        <taxon>Streptosporangiaceae</taxon>
        <taxon>Nonomuraea</taxon>
    </lineage>
</organism>
<dbReference type="SUPFAM" id="SSF63829">
    <property type="entry name" value="Calcium-dependent phosphotriesterase"/>
    <property type="match status" value="1"/>
</dbReference>